<dbReference type="InterPro" id="IPR008254">
    <property type="entry name" value="Flavodoxin/NO_synth"/>
</dbReference>
<evidence type="ECO:0000313" key="6">
    <source>
        <dbReference type="Proteomes" id="UP000245591"/>
    </source>
</evidence>
<organism evidence="5 6">
    <name type="scientific">Smittium angustum</name>
    <dbReference type="NCBI Taxonomy" id="133377"/>
    <lineage>
        <taxon>Eukaryota</taxon>
        <taxon>Fungi</taxon>
        <taxon>Fungi incertae sedis</taxon>
        <taxon>Zoopagomycota</taxon>
        <taxon>Kickxellomycotina</taxon>
        <taxon>Harpellomycetes</taxon>
        <taxon>Harpellales</taxon>
        <taxon>Legeriomycetaceae</taxon>
        <taxon>Smittium</taxon>
    </lineage>
</organism>
<dbReference type="EMBL" id="MBFU01000336">
    <property type="protein sequence ID" value="PWA00394.1"/>
    <property type="molecule type" value="Genomic_DNA"/>
</dbReference>
<feature type="compositionally biased region" description="Low complexity" evidence="2">
    <location>
        <begin position="12"/>
        <end position="27"/>
    </location>
</feature>
<keyword evidence="1" id="KW-0285">Flavoprotein</keyword>
<keyword evidence="3" id="KW-0472">Membrane</keyword>
<dbReference type="PANTHER" id="PTHR19384">
    <property type="entry name" value="NITRIC OXIDE SYNTHASE-RELATED"/>
    <property type="match status" value="1"/>
</dbReference>
<dbReference type="PRINTS" id="PR00369">
    <property type="entry name" value="FLAVODOXIN"/>
</dbReference>
<evidence type="ECO:0000259" key="4">
    <source>
        <dbReference type="PROSITE" id="PS50902"/>
    </source>
</evidence>
<accession>A0A2U1J5S0</accession>
<dbReference type="SUPFAM" id="SSF52218">
    <property type="entry name" value="Flavoproteins"/>
    <property type="match status" value="1"/>
</dbReference>
<feature type="transmembrane region" description="Helical" evidence="3">
    <location>
        <begin position="140"/>
        <end position="159"/>
    </location>
</feature>
<evidence type="ECO:0000256" key="3">
    <source>
        <dbReference type="SAM" id="Phobius"/>
    </source>
</evidence>
<feature type="region of interest" description="Disordered" evidence="2">
    <location>
        <begin position="1"/>
        <end position="28"/>
    </location>
</feature>
<dbReference type="AlphaFoldDB" id="A0A2U1J5S0"/>
<dbReference type="GO" id="GO:0050660">
    <property type="term" value="F:flavin adenine dinucleotide binding"/>
    <property type="evidence" value="ECO:0007669"/>
    <property type="project" value="TreeGrafter"/>
</dbReference>
<dbReference type="InterPro" id="IPR029039">
    <property type="entry name" value="Flavoprotein-like_sf"/>
</dbReference>
<reference evidence="5 6" key="1">
    <citation type="journal article" date="2018" name="MBio">
        <title>Comparative Genomics Reveals the Core Gene Toolbox for the Fungus-Insect Symbiosis.</title>
        <authorList>
            <person name="Wang Y."/>
            <person name="Stata M."/>
            <person name="Wang W."/>
            <person name="Stajich J.E."/>
            <person name="White M.M."/>
            <person name="Moncalvo J.M."/>
        </authorList>
    </citation>
    <scope>NUCLEOTIDE SEQUENCE [LARGE SCALE GENOMIC DNA]</scope>
    <source>
        <strain evidence="5 6">AUS-126-30</strain>
    </source>
</reference>
<dbReference type="Proteomes" id="UP000245591">
    <property type="component" value="Unassembled WGS sequence"/>
</dbReference>
<dbReference type="GO" id="GO:0005829">
    <property type="term" value="C:cytosol"/>
    <property type="evidence" value="ECO:0007669"/>
    <property type="project" value="TreeGrafter"/>
</dbReference>
<feature type="transmembrane region" description="Helical" evidence="3">
    <location>
        <begin position="84"/>
        <end position="108"/>
    </location>
</feature>
<feature type="domain" description="Flavodoxin-like" evidence="4">
    <location>
        <begin position="208"/>
        <end position="385"/>
    </location>
</feature>
<keyword evidence="3" id="KW-1133">Transmembrane helix</keyword>
<evidence type="ECO:0000256" key="2">
    <source>
        <dbReference type="SAM" id="MobiDB-lite"/>
    </source>
</evidence>
<keyword evidence="3" id="KW-0812">Transmembrane</keyword>
<name>A0A2U1J5S0_SMIAN</name>
<dbReference type="PROSITE" id="PS50902">
    <property type="entry name" value="FLAVODOXIN_LIKE"/>
    <property type="match status" value="1"/>
</dbReference>
<feature type="non-terminal residue" evidence="5">
    <location>
        <position position="402"/>
    </location>
</feature>
<evidence type="ECO:0000313" key="5">
    <source>
        <dbReference type="EMBL" id="PWA00394.1"/>
    </source>
</evidence>
<protein>
    <recommendedName>
        <fullName evidence="4">Flavodoxin-like domain-containing protein</fullName>
    </recommendedName>
</protein>
<sequence length="402" mass="44675">MKNQPLHANKHNPSISSSSSSSNLSKKPSYRFGSFEPVQEDTNLAPKTDSLQTITSFINSIFSAVTPKSLSPSNKKSTGKHTKAFITLFLIFLAFIYNLFQNILVFVLGKNKNTVKQKQRKSDQMSHNRISGLKVEKMDIIVITTMIVGAATFIFRKFIFGSKDNSSSISQKTLKNSNNSQNVSGSSKSAIDVERNIAEQMKLKNKNVVLAFGSQTGTAEDLAKRVSRELQQDFGARTMVIDPEDFEIETLSRIQPNSILVLLMSTTGEGEPTDNMTGWYDKLIGIDNLHSVDFSEAEMIEFEEPEPNEFESDPDYTFDYDNPLANLHFAAFGLGNTTYEHFNSHVKQVSKRLQSLGATLVGEIGLGDDDMDIDEDFENWEAANLPLIGKHIGSTPQSDEDA</sequence>
<dbReference type="Gene3D" id="3.40.50.360">
    <property type="match status" value="1"/>
</dbReference>
<evidence type="ECO:0000256" key="1">
    <source>
        <dbReference type="ARBA" id="ARBA00022630"/>
    </source>
</evidence>
<dbReference type="PANTHER" id="PTHR19384:SF17">
    <property type="entry name" value="NADPH--CYTOCHROME P450 REDUCTASE"/>
    <property type="match status" value="1"/>
</dbReference>
<proteinExistence type="predicted"/>
<dbReference type="InterPro" id="IPR001094">
    <property type="entry name" value="Flavdoxin-like"/>
</dbReference>
<dbReference type="Pfam" id="PF00258">
    <property type="entry name" value="Flavodoxin_1"/>
    <property type="match status" value="1"/>
</dbReference>
<keyword evidence="6" id="KW-1185">Reference proteome</keyword>
<dbReference type="GO" id="GO:0003958">
    <property type="term" value="F:NADPH-hemoprotein reductase activity"/>
    <property type="evidence" value="ECO:0007669"/>
    <property type="project" value="TreeGrafter"/>
</dbReference>
<dbReference type="GO" id="GO:0010181">
    <property type="term" value="F:FMN binding"/>
    <property type="evidence" value="ECO:0007669"/>
    <property type="project" value="InterPro"/>
</dbReference>
<comment type="caution">
    <text evidence="5">The sequence shown here is derived from an EMBL/GenBank/DDBJ whole genome shotgun (WGS) entry which is preliminary data.</text>
</comment>
<gene>
    <name evidence="5" type="ORF">BB558_003570</name>
</gene>